<dbReference type="InterPro" id="IPR001792">
    <property type="entry name" value="Acylphosphatase-like_dom"/>
</dbReference>
<proteinExistence type="predicted"/>
<dbReference type="AlphaFoldDB" id="A0A381NXI3"/>
<dbReference type="PROSITE" id="PS00151">
    <property type="entry name" value="ACYLPHOSPHATASE_2"/>
    <property type="match status" value="1"/>
</dbReference>
<dbReference type="InterPro" id="IPR036046">
    <property type="entry name" value="Acylphosphatase-like_dom_sf"/>
</dbReference>
<dbReference type="SUPFAM" id="SSF54975">
    <property type="entry name" value="Acylphosphatase/BLUF domain-like"/>
    <property type="match status" value="1"/>
</dbReference>
<reference evidence="2" key="1">
    <citation type="submission" date="2018-05" db="EMBL/GenBank/DDBJ databases">
        <authorList>
            <person name="Lanie J.A."/>
            <person name="Ng W.-L."/>
            <person name="Kazmierczak K.M."/>
            <person name="Andrzejewski T.M."/>
            <person name="Davidsen T.M."/>
            <person name="Wayne K.J."/>
            <person name="Tettelin H."/>
            <person name="Glass J.I."/>
            <person name="Rusch D."/>
            <person name="Podicherti R."/>
            <person name="Tsui H.-C.T."/>
            <person name="Winkler M.E."/>
        </authorList>
    </citation>
    <scope>NUCLEOTIDE SEQUENCE</scope>
</reference>
<protein>
    <recommendedName>
        <fullName evidence="1">Acylphosphatase-like domain-containing protein</fullName>
    </recommendedName>
</protein>
<dbReference type="InterPro" id="IPR017968">
    <property type="entry name" value="Acylphosphatase_CS"/>
</dbReference>
<dbReference type="PANTHER" id="PTHR47268:SF4">
    <property type="entry name" value="ACYLPHOSPHATASE"/>
    <property type="match status" value="1"/>
</dbReference>
<dbReference type="EMBL" id="UINC01000648">
    <property type="protein sequence ID" value="SUZ58894.1"/>
    <property type="molecule type" value="Genomic_DNA"/>
</dbReference>
<accession>A0A381NXI3</accession>
<dbReference type="Pfam" id="PF00708">
    <property type="entry name" value="Acylphosphatase"/>
    <property type="match status" value="1"/>
</dbReference>
<dbReference type="PROSITE" id="PS51160">
    <property type="entry name" value="ACYLPHOSPHATASE_3"/>
    <property type="match status" value="1"/>
</dbReference>
<dbReference type="InterPro" id="IPR020456">
    <property type="entry name" value="Acylphosphatase"/>
</dbReference>
<dbReference type="PANTHER" id="PTHR47268">
    <property type="entry name" value="ACYLPHOSPHATASE"/>
    <property type="match status" value="1"/>
</dbReference>
<sequence length="89" mass="9993">MNALHITIFGRVQAVGFRGWMKDEAEKRGLFGWVRNASDGSVEAFIQGEDESLNDLLAFSWEGPDLADVEDVLTQDTKVDESFNSFDIH</sequence>
<gene>
    <name evidence="2" type="ORF">METZ01_LOCUS11748</name>
</gene>
<feature type="domain" description="Acylphosphatase-like" evidence="1">
    <location>
        <begin position="3"/>
        <end position="89"/>
    </location>
</feature>
<evidence type="ECO:0000259" key="1">
    <source>
        <dbReference type="PROSITE" id="PS51160"/>
    </source>
</evidence>
<dbReference type="GO" id="GO:0003998">
    <property type="term" value="F:acylphosphatase activity"/>
    <property type="evidence" value="ECO:0007669"/>
    <property type="project" value="InterPro"/>
</dbReference>
<name>A0A381NXI3_9ZZZZ</name>
<dbReference type="PRINTS" id="PR00112">
    <property type="entry name" value="ACYLPHPHTASE"/>
</dbReference>
<dbReference type="Gene3D" id="3.30.70.100">
    <property type="match status" value="1"/>
</dbReference>
<organism evidence="2">
    <name type="scientific">marine metagenome</name>
    <dbReference type="NCBI Taxonomy" id="408172"/>
    <lineage>
        <taxon>unclassified sequences</taxon>
        <taxon>metagenomes</taxon>
        <taxon>ecological metagenomes</taxon>
    </lineage>
</organism>
<evidence type="ECO:0000313" key="2">
    <source>
        <dbReference type="EMBL" id="SUZ58894.1"/>
    </source>
</evidence>